<gene>
    <name evidence="4" type="ORF">GSR61_05380</name>
</gene>
<proteinExistence type="predicted"/>
<dbReference type="REBASE" id="370814">
    <property type="entry name" value="S2.LspC25ORF5395P"/>
</dbReference>
<dbReference type="AlphaFoldDB" id="A0AB37DIM6"/>
<evidence type="ECO:0000313" key="4">
    <source>
        <dbReference type="EMBL" id="QHQ68030.1"/>
    </source>
</evidence>
<dbReference type="InterPro" id="IPR044946">
    <property type="entry name" value="Restrct_endonuc_typeI_TRD_sf"/>
</dbReference>
<evidence type="ECO:0000256" key="3">
    <source>
        <dbReference type="SAM" id="Coils"/>
    </source>
</evidence>
<feature type="coiled-coil region" evidence="3">
    <location>
        <begin position="173"/>
        <end position="200"/>
    </location>
</feature>
<keyword evidence="4" id="KW-0378">Hydrolase</keyword>
<dbReference type="GO" id="GO:0003677">
    <property type="term" value="F:DNA binding"/>
    <property type="evidence" value="ECO:0007669"/>
    <property type="project" value="UniProtKB-KW"/>
</dbReference>
<dbReference type="GO" id="GO:0004519">
    <property type="term" value="F:endonuclease activity"/>
    <property type="evidence" value="ECO:0007669"/>
    <property type="project" value="UniProtKB-KW"/>
</dbReference>
<dbReference type="Gene3D" id="3.90.220.20">
    <property type="entry name" value="DNA methylase specificity domains"/>
    <property type="match status" value="1"/>
</dbReference>
<evidence type="ECO:0000313" key="5">
    <source>
        <dbReference type="Proteomes" id="UP000464915"/>
    </source>
</evidence>
<organism evidence="4 5">
    <name type="scientific">Lactobacillus crispatus</name>
    <dbReference type="NCBI Taxonomy" id="47770"/>
    <lineage>
        <taxon>Bacteria</taxon>
        <taxon>Bacillati</taxon>
        <taxon>Bacillota</taxon>
        <taxon>Bacilli</taxon>
        <taxon>Lactobacillales</taxon>
        <taxon>Lactobacillaceae</taxon>
        <taxon>Lactobacillus</taxon>
    </lineage>
</organism>
<evidence type="ECO:0000256" key="1">
    <source>
        <dbReference type="ARBA" id="ARBA00022747"/>
    </source>
</evidence>
<keyword evidence="4" id="KW-0540">Nuclease</keyword>
<reference evidence="4 5" key="1">
    <citation type="submission" date="2019-12" db="EMBL/GenBank/DDBJ databases">
        <title>Complete Genome Sequences of Lactobacillus strains, C25 and P38, Isolated from Chicken Cecum.</title>
        <authorList>
            <person name="Hassan H.M."/>
            <person name="Mendoza M."/>
            <person name="Rezvani M."/>
            <person name="Koci M.D."/>
            <person name="Dickey A.N."/>
            <person name="Scholl E.H."/>
        </authorList>
    </citation>
    <scope>NUCLEOTIDE SEQUENCE [LARGE SCALE GENOMIC DNA]</scope>
    <source>
        <strain evidence="4 5">C25</strain>
    </source>
</reference>
<protein>
    <submittedName>
        <fullName evidence="4">Restriction endonuclease subunit S</fullName>
    </submittedName>
</protein>
<keyword evidence="1" id="KW-0680">Restriction system</keyword>
<evidence type="ECO:0000256" key="2">
    <source>
        <dbReference type="ARBA" id="ARBA00023125"/>
    </source>
</evidence>
<sequence length="203" mass="23439">MILQSANEKNAKLLFKGHKEIWREQKANDIFTEVDTRKVPDNTILSTTQNGKVVPRNSLGRNLVFSTSKLKNYKLVRSGQFIIHLRSFKGGFATSSLTGIVSPTYTIFDFKNRTKHDTKFWSILFTNYNFIQSLKSVTEGIRYNGIAIKFSQFSDLKISFPQLSTQMDISKIINCLNLSLEKQKLKIQELQKTKQFLLQNMFI</sequence>
<keyword evidence="3" id="KW-0175">Coiled coil</keyword>
<dbReference type="RefSeq" id="WP_065991156.1">
    <property type="nucleotide sequence ID" value="NZ_CP047142.1"/>
</dbReference>
<keyword evidence="2" id="KW-0238">DNA-binding</keyword>
<name>A0AB37DIM6_9LACO</name>
<accession>A0AB37DIM6</accession>
<dbReference type="SUPFAM" id="SSF116734">
    <property type="entry name" value="DNA methylase specificity domain"/>
    <property type="match status" value="1"/>
</dbReference>
<dbReference type="EMBL" id="CP047142">
    <property type="protein sequence ID" value="QHQ68030.1"/>
    <property type="molecule type" value="Genomic_DNA"/>
</dbReference>
<keyword evidence="4" id="KW-0255">Endonuclease</keyword>
<dbReference type="Proteomes" id="UP000464915">
    <property type="component" value="Chromosome"/>
</dbReference>
<dbReference type="GO" id="GO:0009307">
    <property type="term" value="P:DNA restriction-modification system"/>
    <property type="evidence" value="ECO:0007669"/>
    <property type="project" value="UniProtKB-KW"/>
</dbReference>